<dbReference type="InterPro" id="IPR050482">
    <property type="entry name" value="Sensor_HK_TwoCompSys"/>
</dbReference>
<keyword evidence="10" id="KW-0472">Membrane</keyword>
<evidence type="ECO:0000313" key="14">
    <source>
        <dbReference type="EMBL" id="MCQ4043288.1"/>
    </source>
</evidence>
<dbReference type="Pfam" id="PF07730">
    <property type="entry name" value="HisKA_3"/>
    <property type="match status" value="1"/>
</dbReference>
<accession>A0ABT1PGF2</accession>
<feature type="transmembrane region" description="Helical" evidence="10">
    <location>
        <begin position="138"/>
        <end position="157"/>
    </location>
</feature>
<evidence type="ECO:0000256" key="9">
    <source>
        <dbReference type="SAM" id="Coils"/>
    </source>
</evidence>
<proteinExistence type="predicted"/>
<evidence type="ECO:0000256" key="6">
    <source>
        <dbReference type="ARBA" id="ARBA00022777"/>
    </source>
</evidence>
<evidence type="ECO:0000256" key="7">
    <source>
        <dbReference type="ARBA" id="ARBA00022840"/>
    </source>
</evidence>
<feature type="transmembrane region" description="Helical" evidence="10">
    <location>
        <begin position="302"/>
        <end position="322"/>
    </location>
</feature>
<organism evidence="14 15">
    <name type="scientific">Streptantibioticus rubrisoli</name>
    <dbReference type="NCBI Taxonomy" id="1387313"/>
    <lineage>
        <taxon>Bacteria</taxon>
        <taxon>Bacillati</taxon>
        <taxon>Actinomycetota</taxon>
        <taxon>Actinomycetes</taxon>
        <taxon>Kitasatosporales</taxon>
        <taxon>Streptomycetaceae</taxon>
        <taxon>Streptantibioticus</taxon>
    </lineage>
</organism>
<protein>
    <recommendedName>
        <fullName evidence="2">histidine kinase</fullName>
        <ecNumber evidence="2">2.7.13.3</ecNumber>
    </recommendedName>
</protein>
<comment type="catalytic activity">
    <reaction evidence="1">
        <text>ATP + protein L-histidine = ADP + protein N-phospho-L-histidine.</text>
        <dbReference type="EC" id="2.7.13.3"/>
    </reaction>
</comment>
<keyword evidence="10" id="KW-0812">Transmembrane</keyword>
<keyword evidence="8" id="KW-0902">Two-component regulatory system</keyword>
<dbReference type="Gene3D" id="1.20.5.1930">
    <property type="match status" value="1"/>
</dbReference>
<feature type="transmembrane region" description="Helical" evidence="10">
    <location>
        <begin position="213"/>
        <end position="233"/>
    </location>
</feature>
<dbReference type="Proteomes" id="UP001206206">
    <property type="component" value="Unassembled WGS sequence"/>
</dbReference>
<dbReference type="Pfam" id="PF02518">
    <property type="entry name" value="HATPase_c"/>
    <property type="match status" value="1"/>
</dbReference>
<evidence type="ECO:0000256" key="1">
    <source>
        <dbReference type="ARBA" id="ARBA00000085"/>
    </source>
</evidence>
<keyword evidence="4" id="KW-0808">Transferase</keyword>
<evidence type="ECO:0000313" key="15">
    <source>
        <dbReference type="Proteomes" id="UP001206206"/>
    </source>
</evidence>
<evidence type="ECO:0000256" key="8">
    <source>
        <dbReference type="ARBA" id="ARBA00023012"/>
    </source>
</evidence>
<feature type="transmembrane region" description="Helical" evidence="10">
    <location>
        <begin position="169"/>
        <end position="192"/>
    </location>
</feature>
<dbReference type="GO" id="GO:0016301">
    <property type="term" value="F:kinase activity"/>
    <property type="evidence" value="ECO:0007669"/>
    <property type="project" value="UniProtKB-KW"/>
</dbReference>
<feature type="transmembrane region" description="Helical" evidence="10">
    <location>
        <begin position="101"/>
        <end position="126"/>
    </location>
</feature>
<evidence type="ECO:0000259" key="12">
    <source>
        <dbReference type="Pfam" id="PF07730"/>
    </source>
</evidence>
<feature type="domain" description="Histidine kinase/HSP90-like ATPase" evidence="11">
    <location>
        <begin position="494"/>
        <end position="584"/>
    </location>
</feature>
<feature type="transmembrane region" description="Helical" evidence="10">
    <location>
        <begin position="239"/>
        <end position="259"/>
    </location>
</feature>
<dbReference type="Pfam" id="PF23539">
    <property type="entry name" value="DUF7134"/>
    <property type="match status" value="1"/>
</dbReference>
<feature type="coiled-coil region" evidence="9">
    <location>
        <begin position="350"/>
        <end position="377"/>
    </location>
</feature>
<keyword evidence="7" id="KW-0067">ATP-binding</keyword>
<dbReference type="InterPro" id="IPR011712">
    <property type="entry name" value="Sig_transdc_His_kin_sub3_dim/P"/>
</dbReference>
<evidence type="ECO:0000256" key="2">
    <source>
        <dbReference type="ARBA" id="ARBA00012438"/>
    </source>
</evidence>
<keyword evidence="6 14" id="KW-0418">Kinase</keyword>
<evidence type="ECO:0000256" key="10">
    <source>
        <dbReference type="SAM" id="Phobius"/>
    </source>
</evidence>
<dbReference type="PANTHER" id="PTHR24421">
    <property type="entry name" value="NITRATE/NITRITE SENSOR PROTEIN NARX-RELATED"/>
    <property type="match status" value="1"/>
</dbReference>
<dbReference type="SUPFAM" id="SSF55874">
    <property type="entry name" value="ATPase domain of HSP90 chaperone/DNA topoisomerase II/histidine kinase"/>
    <property type="match status" value="1"/>
</dbReference>
<keyword evidence="9" id="KW-0175">Coiled coil</keyword>
<name>A0ABT1PGF2_9ACTN</name>
<dbReference type="InterPro" id="IPR003594">
    <property type="entry name" value="HATPase_dom"/>
</dbReference>
<dbReference type="Gene3D" id="3.30.565.10">
    <property type="entry name" value="Histidine kinase-like ATPase, C-terminal domain"/>
    <property type="match status" value="1"/>
</dbReference>
<keyword evidence="5" id="KW-0547">Nucleotide-binding</keyword>
<dbReference type="PANTHER" id="PTHR24421:SF10">
    <property type="entry name" value="NITRATE_NITRITE SENSOR PROTEIN NARQ"/>
    <property type="match status" value="1"/>
</dbReference>
<sequence length="590" mass="62492">MPADNAATVADSPAISPDRAADTSAQPFGPLLRLPGLPRWWRPWGPVAVDVLVALACAAFDFDVRSAFAPGEVYGPLPSWVYGWLAVLAAASLIGRRRFPVWVVGLVTGGLLLGTGSVLTVVVAYYSLGRHARRTRTLCAVATAGLAAVVEVAALHLDRLAPGHGISGPAMVMVLVAVALIAVVVPVLAGVVPRVVPKQPWWWEHRRAMFFDLLLVLVYPMANPGGLLLTGASGSSRELLLPVPAVLVLVALQSIALVWRRRHPTVLTAIAIATVPLVLPPLSTLPVCLYSLAKYGRSRRHLLLACGAAVVVLVGWTAYLTGFAAQRLIPVAMFLVGLSVVVPVVFGMYRGAKRSLLISLREKAERLEREQHLLAAQARMQERTRIAREMHDVVSHRVSLMVVHAGALEAGAAGDNEVAVQTGQLIGQMGRQALNELRQVLGVLRMADGEDAASLAPQPTLDDVATLVEESRAAGMRIALDTVGDPSTVESTVQGALYRLVQEGLTNAHKHAGNAPVRVEVRRLPDAVRVIVENEAPAQPVSSQLPSGGHGLVGLGERVRVAGGTFEAGARPDGGFRITATIPTGSTPRP</sequence>
<keyword evidence="15" id="KW-1185">Reference proteome</keyword>
<evidence type="ECO:0000259" key="13">
    <source>
        <dbReference type="Pfam" id="PF23539"/>
    </source>
</evidence>
<keyword evidence="10" id="KW-1133">Transmembrane helix</keyword>
<dbReference type="InterPro" id="IPR055558">
    <property type="entry name" value="DUF7134"/>
</dbReference>
<feature type="domain" description="DUF7134" evidence="13">
    <location>
        <begin position="202"/>
        <end position="352"/>
    </location>
</feature>
<feature type="domain" description="Signal transduction histidine kinase subgroup 3 dimerisation and phosphoacceptor" evidence="12">
    <location>
        <begin position="382"/>
        <end position="446"/>
    </location>
</feature>
<dbReference type="CDD" id="cd16917">
    <property type="entry name" value="HATPase_UhpB-NarQ-NarX-like"/>
    <property type="match status" value="1"/>
</dbReference>
<evidence type="ECO:0000256" key="5">
    <source>
        <dbReference type="ARBA" id="ARBA00022741"/>
    </source>
</evidence>
<dbReference type="EMBL" id="JANFNH010000014">
    <property type="protein sequence ID" value="MCQ4043288.1"/>
    <property type="molecule type" value="Genomic_DNA"/>
</dbReference>
<feature type="transmembrane region" description="Helical" evidence="10">
    <location>
        <begin position="328"/>
        <end position="349"/>
    </location>
</feature>
<dbReference type="EC" id="2.7.13.3" evidence="2"/>
<reference evidence="14 15" key="1">
    <citation type="submission" date="2022-06" db="EMBL/GenBank/DDBJ databases">
        <title>Draft genome sequence of type strain Streptomyces rubrisoli DSM 42083.</title>
        <authorList>
            <person name="Duangmal K."/>
            <person name="Klaysubun C."/>
        </authorList>
    </citation>
    <scope>NUCLEOTIDE SEQUENCE [LARGE SCALE GENOMIC DNA]</scope>
    <source>
        <strain evidence="14 15">DSM 42083</strain>
    </source>
</reference>
<keyword evidence="3" id="KW-0597">Phosphoprotein</keyword>
<gene>
    <name evidence="14" type="ORF">NON19_14930</name>
</gene>
<evidence type="ECO:0000256" key="3">
    <source>
        <dbReference type="ARBA" id="ARBA00022553"/>
    </source>
</evidence>
<evidence type="ECO:0000256" key="4">
    <source>
        <dbReference type="ARBA" id="ARBA00022679"/>
    </source>
</evidence>
<dbReference type="InterPro" id="IPR036890">
    <property type="entry name" value="HATPase_C_sf"/>
</dbReference>
<comment type="caution">
    <text evidence="14">The sequence shown here is derived from an EMBL/GenBank/DDBJ whole genome shotgun (WGS) entry which is preliminary data.</text>
</comment>
<dbReference type="RefSeq" id="WP_255928237.1">
    <property type="nucleotide sequence ID" value="NZ_JANFNH010000014.1"/>
</dbReference>
<evidence type="ECO:0000259" key="11">
    <source>
        <dbReference type="Pfam" id="PF02518"/>
    </source>
</evidence>